<evidence type="ECO:0000259" key="3">
    <source>
        <dbReference type="PROSITE" id="PS50937"/>
    </source>
</evidence>
<dbReference type="SUPFAM" id="SSF46955">
    <property type="entry name" value="Putative DNA-binding domain"/>
    <property type="match status" value="1"/>
</dbReference>
<organism evidence="4 5">
    <name type="scientific">Bifidobacterium vansinderenii</name>
    <dbReference type="NCBI Taxonomy" id="1984871"/>
    <lineage>
        <taxon>Bacteria</taxon>
        <taxon>Bacillati</taxon>
        <taxon>Actinomycetota</taxon>
        <taxon>Actinomycetes</taxon>
        <taxon>Bifidobacteriales</taxon>
        <taxon>Bifidobacteriaceae</taxon>
        <taxon>Bifidobacterium</taxon>
    </lineage>
</organism>
<dbReference type="Pfam" id="PF13411">
    <property type="entry name" value="MerR_1"/>
    <property type="match status" value="1"/>
</dbReference>
<gene>
    <name evidence="4" type="ORF">Tam10B_2003</name>
</gene>
<dbReference type="InterPro" id="IPR000551">
    <property type="entry name" value="MerR-type_HTH_dom"/>
</dbReference>
<dbReference type="InterPro" id="IPR009061">
    <property type="entry name" value="DNA-bd_dom_put_sf"/>
</dbReference>
<dbReference type="EMBL" id="NEWD01000029">
    <property type="protein sequence ID" value="OXM99786.1"/>
    <property type="molecule type" value="Genomic_DNA"/>
</dbReference>
<dbReference type="GO" id="GO:0003677">
    <property type="term" value="F:DNA binding"/>
    <property type="evidence" value="ECO:0007669"/>
    <property type="project" value="UniProtKB-KW"/>
</dbReference>
<dbReference type="GO" id="GO:0003700">
    <property type="term" value="F:DNA-binding transcription factor activity"/>
    <property type="evidence" value="ECO:0007669"/>
    <property type="project" value="InterPro"/>
</dbReference>
<dbReference type="CDD" id="cd01109">
    <property type="entry name" value="HTH_YyaN"/>
    <property type="match status" value="1"/>
</dbReference>
<dbReference type="Gene3D" id="1.10.1660.10">
    <property type="match status" value="1"/>
</dbReference>
<dbReference type="SMART" id="SM00422">
    <property type="entry name" value="HTH_MERR"/>
    <property type="match status" value="1"/>
</dbReference>
<name>A0A229VVZ7_9BIFI</name>
<keyword evidence="2" id="KW-0175">Coiled coil</keyword>
<sequence>MTKNNDGNVEHLADDDTSSIGYTIRQVATMFHMPPSTLRYYEDADLLTNVERDLAGQRVYRECHINRLRTICCFKHAGMSIGELQRFFAYESDEPGHIDEIMDLLNERHEALDEQRRALEEAHAHLLRKLHYYGDIQKAVRANRPLPEWGEYRNAVFRERPVSSSGE</sequence>
<reference evidence="4 5" key="1">
    <citation type="submission" date="2017-05" db="EMBL/GenBank/DDBJ databases">
        <title>Bifidobacterium vansinderenii sp. nov.</title>
        <authorList>
            <person name="Lugli G.A."/>
            <person name="Duranti S."/>
            <person name="Mangifesta M."/>
        </authorList>
    </citation>
    <scope>NUCLEOTIDE SEQUENCE [LARGE SCALE GENOMIC DNA]</scope>
    <source>
        <strain evidence="4 5">Tam10B</strain>
    </source>
</reference>
<dbReference type="PANTHER" id="PTHR30204">
    <property type="entry name" value="REDOX-CYCLING DRUG-SENSING TRANSCRIPTIONAL ACTIVATOR SOXR"/>
    <property type="match status" value="1"/>
</dbReference>
<keyword evidence="1" id="KW-0238">DNA-binding</keyword>
<dbReference type="InterPro" id="IPR047057">
    <property type="entry name" value="MerR_fam"/>
</dbReference>
<comment type="caution">
    <text evidence="4">The sequence shown here is derived from an EMBL/GenBank/DDBJ whole genome shotgun (WGS) entry which is preliminary data.</text>
</comment>
<dbReference type="PROSITE" id="PS50937">
    <property type="entry name" value="HTH_MERR_2"/>
    <property type="match status" value="1"/>
</dbReference>
<feature type="domain" description="HTH merR-type" evidence="3">
    <location>
        <begin position="21"/>
        <end position="90"/>
    </location>
</feature>
<dbReference type="Proteomes" id="UP000215433">
    <property type="component" value="Unassembled WGS sequence"/>
</dbReference>
<protein>
    <submittedName>
        <fullName evidence="4">Transcriptional regulator, MerR family</fullName>
    </submittedName>
</protein>
<dbReference type="AlphaFoldDB" id="A0A229VVZ7"/>
<dbReference type="PANTHER" id="PTHR30204:SF82">
    <property type="entry name" value="TRANSCRIPTIONAL REGULATOR, MERR FAMILY"/>
    <property type="match status" value="1"/>
</dbReference>
<accession>A0A229VVZ7</accession>
<proteinExistence type="predicted"/>
<evidence type="ECO:0000313" key="4">
    <source>
        <dbReference type="EMBL" id="OXM99786.1"/>
    </source>
</evidence>
<keyword evidence="5" id="KW-1185">Reference proteome</keyword>
<evidence type="ECO:0000256" key="1">
    <source>
        <dbReference type="ARBA" id="ARBA00023125"/>
    </source>
</evidence>
<feature type="coiled-coil region" evidence="2">
    <location>
        <begin position="101"/>
        <end position="129"/>
    </location>
</feature>
<evidence type="ECO:0000256" key="2">
    <source>
        <dbReference type="SAM" id="Coils"/>
    </source>
</evidence>
<evidence type="ECO:0000313" key="5">
    <source>
        <dbReference type="Proteomes" id="UP000215433"/>
    </source>
</evidence>